<comment type="subcellular location">
    <subcellularLocation>
        <location evidence="1">Membrane</location>
        <topology evidence="1">Multi-pass membrane protein</topology>
    </subcellularLocation>
</comment>
<evidence type="ECO:0000256" key="4">
    <source>
        <dbReference type="ARBA" id="ARBA00022692"/>
    </source>
</evidence>
<sequence length="476" mass="53096">MAFSEVENTRSSLRDFQGLKVLAIKLWERQVVEVAKKAKKIGKEDPRTIIHSLKVAVALTLVSLFYYYQPLYDNFGVNAIWAVLTVVVVFEFSVGATLGKGFNRMLATLLAGALAIGGHHFATLFGERGEPILISTFVFIAAAITTFVRFFPLMKARYDYGLIIFILTFSLVSVSAYRDDGVVDIARSRLSTIIIGSCIAIFVCIFIFPVWIGEDLHNLVAANMEKLGNSLQGFEGEYFQIAGNEQSREYDRSFLHMYKNVLTTKSNEENMANLARWEPCHGPFRFRHPWGQYIKVGTLNRQCAYKIEALNSFLYSEMQTPVEIKIKIQESCTNICSECDKALQELAAAIKKMVRSSSANPHIAASKSVAESLKSLLRTELTGEDDVDLIEKVPVAAVALLLIDIVKCIENIEEAVHELASLASFKIIDSIEEQPNLQRRGTVVVQPLEEQSHHAITVNESTTPENGNCLATRVQV</sequence>
<evidence type="ECO:0000256" key="6">
    <source>
        <dbReference type="ARBA" id="ARBA00023065"/>
    </source>
</evidence>
<reference evidence="10" key="1">
    <citation type="submission" date="2020-03" db="EMBL/GenBank/DDBJ databases">
        <title>A high-quality chromosome-level genome assembly of a woody plant with both climbing and erect habits, Rhamnella rubrinervis.</title>
        <authorList>
            <person name="Lu Z."/>
            <person name="Yang Y."/>
            <person name="Zhu X."/>
            <person name="Sun Y."/>
        </authorList>
    </citation>
    <scope>NUCLEOTIDE SEQUENCE</scope>
    <source>
        <strain evidence="10">BYM</strain>
        <tissue evidence="10">Leaf</tissue>
    </source>
</reference>
<accession>A0A8K0GVM4</accession>
<feature type="transmembrane region" description="Helical" evidence="9">
    <location>
        <begin position="106"/>
        <end position="126"/>
    </location>
</feature>
<keyword evidence="7 9" id="KW-0472">Membrane</keyword>
<feature type="transmembrane region" description="Helical" evidence="9">
    <location>
        <begin position="49"/>
        <end position="68"/>
    </location>
</feature>
<evidence type="ECO:0000313" key="10">
    <source>
        <dbReference type="EMBL" id="KAF3439466.1"/>
    </source>
</evidence>
<keyword evidence="5 9" id="KW-1133">Transmembrane helix</keyword>
<gene>
    <name evidence="10" type="ORF">FNV43_RR17744</name>
</gene>
<dbReference type="EMBL" id="VOIH02000008">
    <property type="protein sequence ID" value="KAF3439466.1"/>
    <property type="molecule type" value="Genomic_DNA"/>
</dbReference>
<comment type="similarity">
    <text evidence="2">Belongs to the aromatic acid exporter (TC 2.A.85) family.</text>
</comment>
<evidence type="ECO:0000256" key="3">
    <source>
        <dbReference type="ARBA" id="ARBA00022448"/>
    </source>
</evidence>
<dbReference type="AlphaFoldDB" id="A0A8K0GVM4"/>
<evidence type="ECO:0000256" key="5">
    <source>
        <dbReference type="ARBA" id="ARBA00022989"/>
    </source>
</evidence>
<dbReference type="OrthoDB" id="68611at2759"/>
<feature type="transmembrane region" description="Helical" evidence="9">
    <location>
        <begin position="132"/>
        <end position="151"/>
    </location>
</feature>
<dbReference type="Pfam" id="PF11744">
    <property type="entry name" value="ALMT"/>
    <property type="match status" value="1"/>
</dbReference>
<keyword evidence="8" id="KW-0407">Ion channel</keyword>
<dbReference type="GO" id="GO:0015743">
    <property type="term" value="P:malate transport"/>
    <property type="evidence" value="ECO:0007669"/>
    <property type="project" value="InterPro"/>
</dbReference>
<protein>
    <recommendedName>
        <fullName evidence="12">Aluminum-activated malate transporter</fullName>
    </recommendedName>
</protein>
<feature type="transmembrane region" description="Helical" evidence="9">
    <location>
        <begin position="190"/>
        <end position="212"/>
    </location>
</feature>
<dbReference type="GO" id="GO:0034220">
    <property type="term" value="P:monoatomic ion transmembrane transport"/>
    <property type="evidence" value="ECO:0007669"/>
    <property type="project" value="UniProtKB-KW"/>
</dbReference>
<evidence type="ECO:0000256" key="9">
    <source>
        <dbReference type="SAM" id="Phobius"/>
    </source>
</evidence>
<feature type="transmembrane region" description="Helical" evidence="9">
    <location>
        <begin position="80"/>
        <end position="99"/>
    </location>
</feature>
<evidence type="ECO:0000256" key="2">
    <source>
        <dbReference type="ARBA" id="ARBA00007079"/>
    </source>
</evidence>
<proteinExistence type="inferred from homology"/>
<organism evidence="10 11">
    <name type="scientific">Rhamnella rubrinervis</name>
    <dbReference type="NCBI Taxonomy" id="2594499"/>
    <lineage>
        <taxon>Eukaryota</taxon>
        <taxon>Viridiplantae</taxon>
        <taxon>Streptophyta</taxon>
        <taxon>Embryophyta</taxon>
        <taxon>Tracheophyta</taxon>
        <taxon>Spermatophyta</taxon>
        <taxon>Magnoliopsida</taxon>
        <taxon>eudicotyledons</taxon>
        <taxon>Gunneridae</taxon>
        <taxon>Pentapetalae</taxon>
        <taxon>rosids</taxon>
        <taxon>fabids</taxon>
        <taxon>Rosales</taxon>
        <taxon>Rhamnaceae</taxon>
        <taxon>rhamnoid group</taxon>
        <taxon>Rhamneae</taxon>
        <taxon>Rhamnella</taxon>
    </lineage>
</organism>
<keyword evidence="11" id="KW-1185">Reference proteome</keyword>
<evidence type="ECO:0000256" key="7">
    <source>
        <dbReference type="ARBA" id="ARBA00023136"/>
    </source>
</evidence>
<evidence type="ECO:0000256" key="8">
    <source>
        <dbReference type="ARBA" id="ARBA00023303"/>
    </source>
</evidence>
<evidence type="ECO:0000256" key="1">
    <source>
        <dbReference type="ARBA" id="ARBA00004141"/>
    </source>
</evidence>
<keyword evidence="3" id="KW-0813">Transport</keyword>
<comment type="caution">
    <text evidence="10">The sequence shown here is derived from an EMBL/GenBank/DDBJ whole genome shotgun (WGS) entry which is preliminary data.</text>
</comment>
<dbReference type="PANTHER" id="PTHR31086">
    <property type="entry name" value="ALUMINUM-ACTIVATED MALATE TRANSPORTER 10"/>
    <property type="match status" value="1"/>
</dbReference>
<dbReference type="InterPro" id="IPR020966">
    <property type="entry name" value="ALMT"/>
</dbReference>
<evidence type="ECO:0008006" key="12">
    <source>
        <dbReference type="Google" id="ProtNLM"/>
    </source>
</evidence>
<evidence type="ECO:0000313" key="11">
    <source>
        <dbReference type="Proteomes" id="UP000796880"/>
    </source>
</evidence>
<dbReference type="GO" id="GO:0016020">
    <property type="term" value="C:membrane"/>
    <property type="evidence" value="ECO:0007669"/>
    <property type="project" value="UniProtKB-SubCell"/>
</dbReference>
<name>A0A8K0GVM4_9ROSA</name>
<feature type="transmembrane region" description="Helical" evidence="9">
    <location>
        <begin position="158"/>
        <end position="178"/>
    </location>
</feature>
<keyword evidence="6" id="KW-0406">Ion transport</keyword>
<keyword evidence="4 9" id="KW-0812">Transmembrane</keyword>
<dbReference type="Proteomes" id="UP000796880">
    <property type="component" value="Unassembled WGS sequence"/>
</dbReference>